<feature type="transmembrane region" description="Helical" evidence="1">
    <location>
        <begin position="79"/>
        <end position="97"/>
    </location>
</feature>
<keyword evidence="1" id="KW-1133">Transmembrane helix</keyword>
<dbReference type="InterPro" id="IPR025508">
    <property type="entry name" value="DUF4395"/>
</dbReference>
<accession>A0ABU1TX29</accession>
<feature type="transmembrane region" description="Helical" evidence="1">
    <location>
        <begin position="12"/>
        <end position="30"/>
    </location>
</feature>
<feature type="transmembrane region" description="Helical" evidence="1">
    <location>
        <begin position="103"/>
        <end position="129"/>
    </location>
</feature>
<dbReference type="RefSeq" id="WP_310256508.1">
    <property type="nucleotide sequence ID" value="NZ_JAVDWA010000001.1"/>
</dbReference>
<evidence type="ECO:0000313" key="3">
    <source>
        <dbReference type="EMBL" id="MDR7071763.1"/>
    </source>
</evidence>
<feature type="domain" description="DUF4395" evidence="2">
    <location>
        <begin position="8"/>
        <end position="132"/>
    </location>
</feature>
<dbReference type="Pfam" id="PF14340">
    <property type="entry name" value="DUF4395"/>
    <property type="match status" value="1"/>
</dbReference>
<dbReference type="PIRSF" id="PIRSF030042">
    <property type="entry name" value="UCP030042"/>
    <property type="match status" value="1"/>
</dbReference>
<keyword evidence="1" id="KW-0472">Membrane</keyword>
<dbReference type="EMBL" id="JAVDWA010000001">
    <property type="protein sequence ID" value="MDR7071763.1"/>
    <property type="molecule type" value="Genomic_DNA"/>
</dbReference>
<feature type="transmembrane region" description="Helical" evidence="1">
    <location>
        <begin position="36"/>
        <end position="58"/>
    </location>
</feature>
<sequence>MTQNISSIPRPLVRTNQWFIFLSVIATWLTGQAWFLLIPLTAGLLGMFFEFNPIMRVAKLFLQKKPSEYIPEDKDQQQFNQIIAISLLAIGFISYMMNWAIMALVATIMVAAASFIAILGFCVGCFIRFRWQQYRYHKTHNQH</sequence>
<evidence type="ECO:0000313" key="4">
    <source>
        <dbReference type="Proteomes" id="UP001258181"/>
    </source>
</evidence>
<dbReference type="InterPro" id="IPR016942">
    <property type="entry name" value="UCP030042"/>
</dbReference>
<comment type="caution">
    <text evidence="3">The sequence shown here is derived from an EMBL/GenBank/DDBJ whole genome shotgun (WGS) entry which is preliminary data.</text>
</comment>
<dbReference type="Proteomes" id="UP001258181">
    <property type="component" value="Unassembled WGS sequence"/>
</dbReference>
<evidence type="ECO:0000256" key="1">
    <source>
        <dbReference type="SAM" id="Phobius"/>
    </source>
</evidence>
<keyword evidence="4" id="KW-1185">Reference proteome</keyword>
<evidence type="ECO:0000259" key="2">
    <source>
        <dbReference type="Pfam" id="PF14340"/>
    </source>
</evidence>
<keyword evidence="1" id="KW-0812">Transmembrane</keyword>
<organism evidence="3 4">
    <name type="scientific">Fictibacillus barbaricus</name>
    <dbReference type="NCBI Taxonomy" id="182136"/>
    <lineage>
        <taxon>Bacteria</taxon>
        <taxon>Bacillati</taxon>
        <taxon>Bacillota</taxon>
        <taxon>Bacilli</taxon>
        <taxon>Bacillales</taxon>
        <taxon>Fictibacillaceae</taxon>
        <taxon>Fictibacillus</taxon>
    </lineage>
</organism>
<name>A0ABU1TX29_9BACL</name>
<proteinExistence type="predicted"/>
<gene>
    <name evidence="3" type="ORF">J2X07_000738</name>
</gene>
<protein>
    <submittedName>
        <fullName evidence="3">Membrane protein YdbS with pleckstrin-like domain</fullName>
    </submittedName>
</protein>
<reference evidence="3 4" key="1">
    <citation type="submission" date="2023-07" db="EMBL/GenBank/DDBJ databases">
        <title>Sorghum-associated microbial communities from plants grown in Nebraska, USA.</title>
        <authorList>
            <person name="Schachtman D."/>
        </authorList>
    </citation>
    <scope>NUCLEOTIDE SEQUENCE [LARGE SCALE GENOMIC DNA]</scope>
    <source>
        <strain evidence="3 4">BE211</strain>
    </source>
</reference>